<dbReference type="Proteomes" id="UP000828390">
    <property type="component" value="Unassembled WGS sequence"/>
</dbReference>
<evidence type="ECO:0000313" key="1">
    <source>
        <dbReference type="EMBL" id="KAH3731211.1"/>
    </source>
</evidence>
<protein>
    <submittedName>
        <fullName evidence="1">Uncharacterized protein</fullName>
    </submittedName>
</protein>
<reference evidence="1" key="2">
    <citation type="submission" date="2020-11" db="EMBL/GenBank/DDBJ databases">
        <authorList>
            <person name="McCartney M.A."/>
            <person name="Auch B."/>
            <person name="Kono T."/>
            <person name="Mallez S."/>
            <person name="Becker A."/>
            <person name="Gohl D.M."/>
            <person name="Silverstein K.A.T."/>
            <person name="Koren S."/>
            <person name="Bechman K.B."/>
            <person name="Herman A."/>
            <person name="Abrahante J.E."/>
            <person name="Garbe J."/>
        </authorList>
    </citation>
    <scope>NUCLEOTIDE SEQUENCE</scope>
    <source>
        <strain evidence="1">Duluth1</strain>
        <tissue evidence="1">Whole animal</tissue>
    </source>
</reference>
<dbReference type="AlphaFoldDB" id="A0A9D4CVT3"/>
<reference evidence="1" key="1">
    <citation type="journal article" date="2019" name="bioRxiv">
        <title>The Genome of the Zebra Mussel, Dreissena polymorpha: A Resource for Invasive Species Research.</title>
        <authorList>
            <person name="McCartney M.A."/>
            <person name="Auch B."/>
            <person name="Kono T."/>
            <person name="Mallez S."/>
            <person name="Zhang Y."/>
            <person name="Obille A."/>
            <person name="Becker A."/>
            <person name="Abrahante J.E."/>
            <person name="Garbe J."/>
            <person name="Badalamenti J.P."/>
            <person name="Herman A."/>
            <person name="Mangelson H."/>
            <person name="Liachko I."/>
            <person name="Sullivan S."/>
            <person name="Sone E.D."/>
            <person name="Koren S."/>
            <person name="Silverstein K.A.T."/>
            <person name="Beckman K.B."/>
            <person name="Gohl D.M."/>
        </authorList>
    </citation>
    <scope>NUCLEOTIDE SEQUENCE</scope>
    <source>
        <strain evidence="1">Duluth1</strain>
        <tissue evidence="1">Whole animal</tissue>
    </source>
</reference>
<accession>A0A9D4CVT3</accession>
<sequence>MSGNTYRGKKHDVRSHLLYSESVPIYHSTEVHTYSVYLKTRYTKTRERCNKKLSVESSSDTLPA</sequence>
<comment type="caution">
    <text evidence="1">The sequence shown here is derived from an EMBL/GenBank/DDBJ whole genome shotgun (WGS) entry which is preliminary data.</text>
</comment>
<keyword evidence="2" id="KW-1185">Reference proteome</keyword>
<gene>
    <name evidence="1" type="ORF">DPMN_057219</name>
</gene>
<organism evidence="1 2">
    <name type="scientific">Dreissena polymorpha</name>
    <name type="common">Zebra mussel</name>
    <name type="synonym">Mytilus polymorpha</name>
    <dbReference type="NCBI Taxonomy" id="45954"/>
    <lineage>
        <taxon>Eukaryota</taxon>
        <taxon>Metazoa</taxon>
        <taxon>Spiralia</taxon>
        <taxon>Lophotrochozoa</taxon>
        <taxon>Mollusca</taxon>
        <taxon>Bivalvia</taxon>
        <taxon>Autobranchia</taxon>
        <taxon>Heteroconchia</taxon>
        <taxon>Euheterodonta</taxon>
        <taxon>Imparidentia</taxon>
        <taxon>Neoheterodontei</taxon>
        <taxon>Myida</taxon>
        <taxon>Dreissenoidea</taxon>
        <taxon>Dreissenidae</taxon>
        <taxon>Dreissena</taxon>
    </lineage>
</organism>
<proteinExistence type="predicted"/>
<evidence type="ECO:0000313" key="2">
    <source>
        <dbReference type="Proteomes" id="UP000828390"/>
    </source>
</evidence>
<dbReference type="EMBL" id="JAIWYP010000012">
    <property type="protein sequence ID" value="KAH3731211.1"/>
    <property type="molecule type" value="Genomic_DNA"/>
</dbReference>
<name>A0A9D4CVT3_DREPO</name>